<evidence type="ECO:0000313" key="2">
    <source>
        <dbReference type="EMBL" id="RHN73366.1"/>
    </source>
</evidence>
<dbReference type="Gramene" id="rna9168">
    <property type="protein sequence ID" value="RHN73366.1"/>
    <property type="gene ID" value="gene9168"/>
</dbReference>
<organism evidence="2">
    <name type="scientific">Medicago truncatula</name>
    <name type="common">Barrel medic</name>
    <name type="synonym">Medicago tribuloides</name>
    <dbReference type="NCBI Taxonomy" id="3880"/>
    <lineage>
        <taxon>Eukaryota</taxon>
        <taxon>Viridiplantae</taxon>
        <taxon>Streptophyta</taxon>
        <taxon>Embryophyta</taxon>
        <taxon>Tracheophyta</taxon>
        <taxon>Spermatophyta</taxon>
        <taxon>Magnoliopsida</taxon>
        <taxon>eudicotyledons</taxon>
        <taxon>Gunneridae</taxon>
        <taxon>Pentapetalae</taxon>
        <taxon>rosids</taxon>
        <taxon>fabids</taxon>
        <taxon>Fabales</taxon>
        <taxon>Fabaceae</taxon>
        <taxon>Papilionoideae</taxon>
        <taxon>50 kb inversion clade</taxon>
        <taxon>NPAAA clade</taxon>
        <taxon>Hologalegina</taxon>
        <taxon>IRL clade</taxon>
        <taxon>Trifolieae</taxon>
        <taxon>Medicago</taxon>
    </lineage>
</organism>
<name>A0A396J5G9_MEDTR</name>
<dbReference type="EMBL" id="PSQE01000002">
    <property type="protein sequence ID" value="RHN73366.1"/>
    <property type="molecule type" value="Genomic_DNA"/>
</dbReference>
<dbReference type="Proteomes" id="UP000265566">
    <property type="component" value="Chromosome 2"/>
</dbReference>
<dbReference type="AlphaFoldDB" id="A0A396J5G9"/>
<protein>
    <recommendedName>
        <fullName evidence="3">Transmembrane protein</fullName>
    </recommendedName>
</protein>
<gene>
    <name evidence="2" type="ORF">MtrunA17_Chr2g0297661</name>
</gene>
<evidence type="ECO:0000256" key="1">
    <source>
        <dbReference type="SAM" id="Phobius"/>
    </source>
</evidence>
<feature type="transmembrane region" description="Helical" evidence="1">
    <location>
        <begin position="12"/>
        <end position="29"/>
    </location>
</feature>
<keyword evidence="1" id="KW-1133">Transmembrane helix</keyword>
<evidence type="ECO:0008006" key="3">
    <source>
        <dbReference type="Google" id="ProtNLM"/>
    </source>
</evidence>
<reference evidence="2" key="1">
    <citation type="journal article" date="2018" name="Nat. Plants">
        <title>Whole-genome landscape of Medicago truncatula symbiotic genes.</title>
        <authorList>
            <person name="Pecrix Y."/>
            <person name="Gamas P."/>
            <person name="Carrere S."/>
        </authorList>
    </citation>
    <scope>NUCLEOTIDE SEQUENCE</scope>
    <source>
        <tissue evidence="2">Leaves</tissue>
    </source>
</reference>
<sequence length="49" mass="5726">MQVRACSSELVLVIKVSFLGTFSLMQSWLHQVPIFLQIFQFLRGRCYCT</sequence>
<keyword evidence="1" id="KW-0472">Membrane</keyword>
<keyword evidence="1" id="KW-0812">Transmembrane</keyword>
<accession>A0A396J5G9</accession>
<comment type="caution">
    <text evidence="2">The sequence shown here is derived from an EMBL/GenBank/DDBJ whole genome shotgun (WGS) entry which is preliminary data.</text>
</comment>
<proteinExistence type="predicted"/>